<proteinExistence type="predicted"/>
<comment type="subcellular location">
    <subcellularLocation>
        <location evidence="2">Membrane</location>
        <topology evidence="2">Multi-pass membrane protein</topology>
    </subcellularLocation>
</comment>
<keyword evidence="4" id="KW-0349">Heme</keyword>
<gene>
    <name evidence="14" type="ORF">SEPMUDRAFT_149312</name>
</gene>
<evidence type="ECO:0000313" key="15">
    <source>
        <dbReference type="Proteomes" id="UP000016931"/>
    </source>
</evidence>
<accession>M3D4C0</accession>
<dbReference type="GO" id="GO:0016020">
    <property type="term" value="C:membrane"/>
    <property type="evidence" value="ECO:0007669"/>
    <property type="project" value="UniProtKB-SubCell"/>
</dbReference>
<feature type="transmembrane region" description="Helical" evidence="12">
    <location>
        <begin position="141"/>
        <end position="159"/>
    </location>
</feature>
<feature type="transmembrane region" description="Helical" evidence="12">
    <location>
        <begin position="34"/>
        <end position="58"/>
    </location>
</feature>
<keyword evidence="10 12" id="KW-0472">Membrane</keyword>
<evidence type="ECO:0000256" key="4">
    <source>
        <dbReference type="ARBA" id="ARBA00022617"/>
    </source>
</evidence>
<feature type="transmembrane region" description="Helical" evidence="12">
    <location>
        <begin position="179"/>
        <end position="197"/>
    </location>
</feature>
<dbReference type="Proteomes" id="UP000016931">
    <property type="component" value="Unassembled WGS sequence"/>
</dbReference>
<dbReference type="OrthoDB" id="432881at2759"/>
<dbReference type="InterPro" id="IPR045150">
    <property type="entry name" value="CYB561D1/2"/>
</dbReference>
<keyword evidence="9" id="KW-0408">Iron</keyword>
<evidence type="ECO:0000256" key="11">
    <source>
        <dbReference type="SAM" id="MobiDB-lite"/>
    </source>
</evidence>
<keyword evidence="5 12" id="KW-0812">Transmembrane</keyword>
<dbReference type="GO" id="GO:0140575">
    <property type="term" value="F:transmembrane monodehydroascorbate reductase activity"/>
    <property type="evidence" value="ECO:0007669"/>
    <property type="project" value="InterPro"/>
</dbReference>
<dbReference type="Pfam" id="PF03188">
    <property type="entry name" value="Cytochrom_B561"/>
    <property type="match status" value="1"/>
</dbReference>
<evidence type="ECO:0000256" key="2">
    <source>
        <dbReference type="ARBA" id="ARBA00004141"/>
    </source>
</evidence>
<dbReference type="PANTHER" id="PTHR15422">
    <property type="entry name" value="OS05G0565100 PROTEIN"/>
    <property type="match status" value="1"/>
</dbReference>
<evidence type="ECO:0000256" key="12">
    <source>
        <dbReference type="SAM" id="Phobius"/>
    </source>
</evidence>
<comment type="cofactor">
    <cofactor evidence="1">
        <name>heme b</name>
        <dbReference type="ChEBI" id="CHEBI:60344"/>
    </cofactor>
</comment>
<evidence type="ECO:0000313" key="14">
    <source>
        <dbReference type="EMBL" id="EMF12734.1"/>
    </source>
</evidence>
<evidence type="ECO:0000256" key="3">
    <source>
        <dbReference type="ARBA" id="ARBA00022448"/>
    </source>
</evidence>
<evidence type="ECO:0000259" key="13">
    <source>
        <dbReference type="PROSITE" id="PS50939"/>
    </source>
</evidence>
<name>M3D4C0_SPHMS</name>
<evidence type="ECO:0000256" key="9">
    <source>
        <dbReference type="ARBA" id="ARBA00023004"/>
    </source>
</evidence>
<evidence type="ECO:0000256" key="6">
    <source>
        <dbReference type="ARBA" id="ARBA00022723"/>
    </source>
</evidence>
<dbReference type="InterPro" id="IPR006593">
    <property type="entry name" value="Cyt_b561/ferric_Rdtase_TM"/>
</dbReference>
<feature type="transmembrane region" description="Helical" evidence="12">
    <location>
        <begin position="209"/>
        <end position="229"/>
    </location>
</feature>
<dbReference type="eggNOG" id="ENOG502S87A">
    <property type="taxonomic scope" value="Eukaryota"/>
</dbReference>
<keyword evidence="3" id="KW-0813">Transport</keyword>
<feature type="transmembrane region" description="Helical" evidence="12">
    <location>
        <begin position="70"/>
        <end position="88"/>
    </location>
</feature>
<dbReference type="Gene3D" id="1.20.120.1770">
    <property type="match status" value="1"/>
</dbReference>
<keyword evidence="7" id="KW-0249">Electron transport</keyword>
<feature type="region of interest" description="Disordered" evidence="11">
    <location>
        <begin position="1"/>
        <end position="21"/>
    </location>
</feature>
<sequence length="238" mass="25495">MASLRREDTSDEAPLLGERGDASLPGGRPLYHNFVLGTAVVAQAGAWIIAAIVWGSVFSNDLILFSAHPLLNSAGFLLLIQAILVVQPTHTAQQKKEGTYAHAALNDIGVLAAIAGLVVIEYNKISHNGTHFESAHARLGLVAYILVILQVLVGFTQYFTPGLYGGEANAKSLYKYHRVGGYITTVVMLATICAATYTTYNVNVMKIQLWAVVVASVLVVLGVAARVRLSKFGWMAGK</sequence>
<dbReference type="GO" id="GO:0046872">
    <property type="term" value="F:metal ion binding"/>
    <property type="evidence" value="ECO:0007669"/>
    <property type="project" value="UniProtKB-KW"/>
</dbReference>
<dbReference type="SMART" id="SM00665">
    <property type="entry name" value="B561"/>
    <property type="match status" value="1"/>
</dbReference>
<protein>
    <recommendedName>
        <fullName evidence="13">Cytochrome b561 domain-containing protein</fullName>
    </recommendedName>
</protein>
<evidence type="ECO:0000256" key="1">
    <source>
        <dbReference type="ARBA" id="ARBA00001970"/>
    </source>
</evidence>
<dbReference type="STRING" id="692275.M3D4C0"/>
<keyword evidence="15" id="KW-1185">Reference proteome</keyword>
<dbReference type="AlphaFoldDB" id="M3D4C0"/>
<dbReference type="HOGENOM" id="CLU_090067_1_0_1"/>
<evidence type="ECO:0000256" key="7">
    <source>
        <dbReference type="ARBA" id="ARBA00022982"/>
    </source>
</evidence>
<dbReference type="PANTHER" id="PTHR15422:SF45">
    <property type="entry name" value="CYTOCHROME B561 DOMAIN-CONTAINING PROTEIN"/>
    <property type="match status" value="1"/>
</dbReference>
<evidence type="ECO:0000256" key="10">
    <source>
        <dbReference type="ARBA" id="ARBA00023136"/>
    </source>
</evidence>
<evidence type="ECO:0000256" key="8">
    <source>
        <dbReference type="ARBA" id="ARBA00022989"/>
    </source>
</evidence>
<reference evidence="14 15" key="1">
    <citation type="journal article" date="2012" name="PLoS Pathog.">
        <title>Diverse lifestyles and strategies of plant pathogenesis encoded in the genomes of eighteen Dothideomycetes fungi.</title>
        <authorList>
            <person name="Ohm R.A."/>
            <person name="Feau N."/>
            <person name="Henrissat B."/>
            <person name="Schoch C.L."/>
            <person name="Horwitz B.A."/>
            <person name="Barry K.W."/>
            <person name="Condon B.J."/>
            <person name="Copeland A.C."/>
            <person name="Dhillon B."/>
            <person name="Glaser F."/>
            <person name="Hesse C.N."/>
            <person name="Kosti I."/>
            <person name="LaButti K."/>
            <person name="Lindquist E.A."/>
            <person name="Lucas S."/>
            <person name="Salamov A.A."/>
            <person name="Bradshaw R.E."/>
            <person name="Ciuffetti L."/>
            <person name="Hamelin R.C."/>
            <person name="Kema G.H.J."/>
            <person name="Lawrence C."/>
            <person name="Scott J.A."/>
            <person name="Spatafora J.W."/>
            <person name="Turgeon B.G."/>
            <person name="de Wit P.J.G.M."/>
            <person name="Zhong S."/>
            <person name="Goodwin S.B."/>
            <person name="Grigoriev I.V."/>
        </authorList>
    </citation>
    <scope>NUCLEOTIDE SEQUENCE [LARGE SCALE GENOMIC DNA]</scope>
    <source>
        <strain evidence="14 15">SO2202</strain>
    </source>
</reference>
<dbReference type="OMA" id="PGHEHFA"/>
<dbReference type="GeneID" id="27902618"/>
<feature type="domain" description="Cytochrome b561" evidence="13">
    <location>
        <begin position="32"/>
        <end position="230"/>
    </location>
</feature>
<keyword evidence="8 12" id="KW-1133">Transmembrane helix</keyword>
<evidence type="ECO:0000256" key="5">
    <source>
        <dbReference type="ARBA" id="ARBA00022692"/>
    </source>
</evidence>
<dbReference type="EMBL" id="KB456264">
    <property type="protein sequence ID" value="EMF12734.1"/>
    <property type="molecule type" value="Genomic_DNA"/>
</dbReference>
<dbReference type="CDD" id="cd08761">
    <property type="entry name" value="Cyt_b561_CYB561D2_like"/>
    <property type="match status" value="1"/>
</dbReference>
<dbReference type="RefSeq" id="XP_016760855.1">
    <property type="nucleotide sequence ID" value="XM_016905481.1"/>
</dbReference>
<feature type="transmembrane region" description="Helical" evidence="12">
    <location>
        <begin position="100"/>
        <end position="120"/>
    </location>
</feature>
<organism evidence="14 15">
    <name type="scientific">Sphaerulina musiva (strain SO2202)</name>
    <name type="common">Poplar stem canker fungus</name>
    <name type="synonym">Septoria musiva</name>
    <dbReference type="NCBI Taxonomy" id="692275"/>
    <lineage>
        <taxon>Eukaryota</taxon>
        <taxon>Fungi</taxon>
        <taxon>Dikarya</taxon>
        <taxon>Ascomycota</taxon>
        <taxon>Pezizomycotina</taxon>
        <taxon>Dothideomycetes</taxon>
        <taxon>Dothideomycetidae</taxon>
        <taxon>Mycosphaerellales</taxon>
        <taxon>Mycosphaerellaceae</taxon>
        <taxon>Sphaerulina</taxon>
    </lineage>
</organism>
<keyword evidence="6" id="KW-0479">Metal-binding</keyword>
<dbReference type="PROSITE" id="PS50939">
    <property type="entry name" value="CYTOCHROME_B561"/>
    <property type="match status" value="1"/>
</dbReference>